<proteinExistence type="predicted"/>
<protein>
    <submittedName>
        <fullName evidence="1">Uncharacterized protein</fullName>
    </submittedName>
</protein>
<name>A0A8J2VAA6_9FLAO</name>
<dbReference type="AlphaFoldDB" id="A0A8J2VAA6"/>
<dbReference type="Proteomes" id="UP000652231">
    <property type="component" value="Unassembled WGS sequence"/>
</dbReference>
<keyword evidence="2" id="KW-1185">Reference proteome</keyword>
<reference evidence="1" key="1">
    <citation type="journal article" date="2014" name="Int. J. Syst. Evol. Microbiol.">
        <title>Complete genome sequence of Corynebacterium casei LMG S-19264T (=DSM 44701T), isolated from a smear-ripened cheese.</title>
        <authorList>
            <consortium name="US DOE Joint Genome Institute (JGI-PGF)"/>
            <person name="Walter F."/>
            <person name="Albersmeier A."/>
            <person name="Kalinowski J."/>
            <person name="Ruckert C."/>
        </authorList>
    </citation>
    <scope>NUCLEOTIDE SEQUENCE</scope>
    <source>
        <strain evidence="1">CGMCC 1.12924</strain>
    </source>
</reference>
<evidence type="ECO:0000313" key="1">
    <source>
        <dbReference type="EMBL" id="GGD96670.1"/>
    </source>
</evidence>
<organism evidence="1 2">
    <name type="scientific">Planktosalinus lacus</name>
    <dbReference type="NCBI Taxonomy" id="1526573"/>
    <lineage>
        <taxon>Bacteria</taxon>
        <taxon>Pseudomonadati</taxon>
        <taxon>Bacteroidota</taxon>
        <taxon>Flavobacteriia</taxon>
        <taxon>Flavobacteriales</taxon>
        <taxon>Flavobacteriaceae</taxon>
        <taxon>Planktosalinus</taxon>
    </lineage>
</organism>
<dbReference type="EMBL" id="BMGK01000008">
    <property type="protein sequence ID" value="GGD96670.1"/>
    <property type="molecule type" value="Genomic_DNA"/>
</dbReference>
<reference evidence="1" key="2">
    <citation type="submission" date="2020-09" db="EMBL/GenBank/DDBJ databases">
        <authorList>
            <person name="Sun Q."/>
            <person name="Zhou Y."/>
        </authorList>
    </citation>
    <scope>NUCLEOTIDE SEQUENCE</scope>
    <source>
        <strain evidence="1">CGMCC 1.12924</strain>
    </source>
</reference>
<accession>A0A8J2VAA6</accession>
<comment type="caution">
    <text evidence="1">The sequence shown here is derived from an EMBL/GenBank/DDBJ whole genome shotgun (WGS) entry which is preliminary data.</text>
</comment>
<sequence>MEANIENLTTQELKIDFISFDESLNKSLQIQPNESALFQEVFDVGNTFLQPSLTDYDSVVVRNSSQAILKIYKENSPGKNIYNVNDDWIGSEPMKRVFKYKYEIKTKDIE</sequence>
<evidence type="ECO:0000313" key="2">
    <source>
        <dbReference type="Proteomes" id="UP000652231"/>
    </source>
</evidence>
<gene>
    <name evidence="1" type="ORF">GCM10011312_20240</name>
</gene>